<organism evidence="2 3">
    <name type="scientific">Rhizophlyctis rosea</name>
    <dbReference type="NCBI Taxonomy" id="64517"/>
    <lineage>
        <taxon>Eukaryota</taxon>
        <taxon>Fungi</taxon>
        <taxon>Fungi incertae sedis</taxon>
        <taxon>Chytridiomycota</taxon>
        <taxon>Chytridiomycota incertae sedis</taxon>
        <taxon>Chytridiomycetes</taxon>
        <taxon>Rhizophlyctidales</taxon>
        <taxon>Rhizophlyctidaceae</taxon>
        <taxon>Rhizophlyctis</taxon>
    </lineage>
</organism>
<keyword evidence="3" id="KW-1185">Reference proteome</keyword>
<sequence length="119" mass="12585">MSYGSANQRDNEIAASGFNSGRGINDFGGMNQGRSVKGKEPDSPRSRAVSSPQQQKQLGGGWKTFDAVPPVPKGGERNARTWIPGPASILGADEGKVGGNDTVERRNTAVKELFGGRRV</sequence>
<evidence type="ECO:0000313" key="2">
    <source>
        <dbReference type="EMBL" id="KAJ3048681.1"/>
    </source>
</evidence>
<feature type="region of interest" description="Disordered" evidence="1">
    <location>
        <begin position="1"/>
        <end position="103"/>
    </location>
</feature>
<dbReference type="AlphaFoldDB" id="A0AAD5X3X8"/>
<name>A0AAD5X3X8_9FUNG</name>
<comment type="caution">
    <text evidence="2">The sequence shown here is derived from an EMBL/GenBank/DDBJ whole genome shotgun (WGS) entry which is preliminary data.</text>
</comment>
<proteinExistence type="predicted"/>
<protein>
    <submittedName>
        <fullName evidence="2">Uncharacterized protein</fullName>
    </submittedName>
</protein>
<dbReference type="Proteomes" id="UP001212841">
    <property type="component" value="Unassembled WGS sequence"/>
</dbReference>
<gene>
    <name evidence="2" type="ORF">HK097_010311</name>
</gene>
<reference evidence="2" key="1">
    <citation type="submission" date="2020-05" db="EMBL/GenBank/DDBJ databases">
        <title>Phylogenomic resolution of chytrid fungi.</title>
        <authorList>
            <person name="Stajich J.E."/>
            <person name="Amses K."/>
            <person name="Simmons R."/>
            <person name="Seto K."/>
            <person name="Myers J."/>
            <person name="Bonds A."/>
            <person name="Quandt C.A."/>
            <person name="Barry K."/>
            <person name="Liu P."/>
            <person name="Grigoriev I."/>
            <person name="Longcore J.E."/>
            <person name="James T.Y."/>
        </authorList>
    </citation>
    <scope>NUCLEOTIDE SEQUENCE</scope>
    <source>
        <strain evidence="2">JEL0318</strain>
    </source>
</reference>
<accession>A0AAD5X3X8</accession>
<evidence type="ECO:0000313" key="3">
    <source>
        <dbReference type="Proteomes" id="UP001212841"/>
    </source>
</evidence>
<dbReference type="EMBL" id="JADGJD010000753">
    <property type="protein sequence ID" value="KAJ3048681.1"/>
    <property type="molecule type" value="Genomic_DNA"/>
</dbReference>
<feature type="compositionally biased region" description="Polar residues" evidence="1">
    <location>
        <begin position="48"/>
        <end position="57"/>
    </location>
</feature>
<evidence type="ECO:0000256" key="1">
    <source>
        <dbReference type="SAM" id="MobiDB-lite"/>
    </source>
</evidence>